<dbReference type="InterPro" id="IPR000904">
    <property type="entry name" value="Sec7_dom"/>
</dbReference>
<dbReference type="Gene3D" id="1.10.220.20">
    <property type="match status" value="1"/>
</dbReference>
<feature type="compositionally biased region" description="Low complexity" evidence="1">
    <location>
        <begin position="619"/>
        <end position="630"/>
    </location>
</feature>
<sequence>MGDGGPAGRPAPGNPAAPASPLRIFTRVNGGEQAPGGLPAAPRDGAAASLGSAFARPHEDGAGSRPPSSHRGLAEGHAGGRAAKAAPRVGRQGANYHPLPSHWRDYVSSPSSAGSPVTPDSGGGGGGGGGEYPGALQTMNMAGIAGLPASYTPEPARPLHIPRDNGAGKHKLGLGRSPASSPYSQLGNLGDAFGSVSSLEWTNDRPTSTLSHLSADQQAESPLDIPGYSSHFPPSLSTLAARSGAQRGAISANRHHPSASTSSSHHSFSMGSPLAREPGAAALASGPRGPSSSLPPTAIPSPAPGAGGESPASVHGEDIVRRYFGRPPPQQPPPPQQQQPQQQSPQQPPRSQPTGLSPLGKASSGSSTSDEAARSIVYRRAVSSGDLPTLDELHGALRGTDVESNSSGFLSHDLVESPLEALVRRLTIELFQLYVSEDRQKGFNGKRPGDGPSAGVQGQPDLEDEYGDIAESLSRVLDPLTTDEGYVQQFRLGPSLDSGSTTPAVTMDGYFMPQAPGARADTPTGAAIAGADPPPLPRPRPRHRQLERTWMEEALIKARRVSTIDETAGEAILQGLDMEAAAADGLPMHDVPSLRTIGSPRAEPYRAASPRSDGDPAQLALRTTRRGLALPPGVAGEARGMPQLKSGGGKPRPGLPSVSEEGSDAAPSGDDGATPRSHYRARDPAAPHRQATAGISPARASLLRAVGRRQSVRLQPGKGQIVVSDTPTEMRPDSVATAGSRSSIIAPVPLDPETVARAKRTNSLPGIMQVPETREVSYRDIQRKAARPVELKKAAKSRARVVRRAERMVRGGTQALGSRRRHHRRGGSRAPDMEQLLVRVELPPPVPLRVRRQQLRTAPEPLIIVCRPAKRPPSGDVATTEQRIQRVHNQLLGAQAVLSRHNSELRQADAAVRSPGKNTMRNQALDAMMLDSAFGDPAADNDDDDRERRRAADARQRRECQGDMPGADCATEAAPARPWRNARRRSTLRQKERQRQLQNEKRARDDGRPTPERGAAGVAIEAQLPRQLAPTARRQLLLHGPAYRIYSGFRARPDTHLFLFTDVLVVAVRLGAAQAYAGADSLLAVPMAPPAADPAAIPPGSRFRVQIVIPLVHQTTELTTQREGASKRPGEDDDAEERRIDLQEERIRRACHIFEKNTSEAVVYLVNHDIISPQADMVAAFLHRCTALSRRQTGCFLGSGIMGENLHENPTADEVEQEKVFHRQTWAAFIGQCNIVGVPVDEALRSILFYFRLPASRRPTGILLEIIAVEWFARSREYGPADGVYVPESQDVAVKLVYSIMMLNSEVHNPMVRSDVQSDAIYQAFLSRFRASVVDDPALTGKRKGNVLRKRDQPRVVTIMEVPTDCLRAIYERIVAKRLVTCSDTCAMAPEFDIEWVRDASDAGAAPLTDEQIEAEIEDIYSDPGFRDGILFNATSDRLPAKFSIDPPAWVRVTVRIPEPDSDFSISVRVVGATADATGPPAGTGAEPIAILPSNRLSLHTGAASFVIRPQQVGHFTIHFISEGPRARYYHPIPPRKIAVEGAFMRQTVQLAWNRGGSGGGGGGSGSAQGSHGRHVFGLDSVHTKGRWVHALEAALRGSAGLPPEDVLRSAENVAQALAALAPEHSRPSSSRADGAATAGRGAAAPGVSSMQLLGALGVLMEYFAKFTRHIGAPKKPPARGATQLAKFEKAWKTVQGTSYYQEKWRGIAVEKTLLPGQLEAMFDLLVQEDIQQADTDDLTTGACMEYLLGNGVLDELVRLAESDQPAGVRGLVISNIATFISLADDKLLVQKAVHNPVLELLRWYSSAEAGSGQREYDGDFVALLYALCSKIRGDPALLNIFFQDRKWLKSVEQRSFSSESIAAMVRSADSLRSTDSGFEFLLFSHLLRFVHRDGEVGDTARTSLLFLLELATTEIMASTGGSTALELFILDDSGFAAILSATLGAMYSQLPRSLHVSSGPAAVVPESFPSYTADLQNAIESSIFSAAAAERAERWSDGRGPVSSTSPEFRACLASFANLLAFIQDVLYRCPSPYVCSQLLANLRSNFLRAILYPSLLESSDTDGSSVAVMRYLETMLQTARHEDLVSAIMDFLTDEGASAKRAAEPACLPFTLRDLIHTNLQSSVSIDAVVSALNLLRLILTRHCRYSPRLIEVERVQSTSAAGDWMTSCTVAIDVHRQELDMYARLMAQLQGDGGGGERRAAGDVPALHIPWRHSTPTTPLNNQPRPEARTPMPESFTAGYDAYLEDAALDWDGHCAYHAELDALFAAQAARDASLCDSPPPPTGTGAAGAAGWGAVGQGKQRRPRPRKYSEAVAVSADVPPPARSAPAVPQPRAREHARYNVKPSDPTVRVLMNLLAKYFAQPRECNLALTGVLAALIGCPHRTLDLWLGFSLPTLLDGVLSKPWAAWMDNLRNISDDERAADTSDSEGEDITSSRRPGGAPAMALAAADASKYVGLDRELQDAIRALPSGATPPSLFLVISGLAQQAAVLRNEIPDFARRLRRARNALMGVVEDTDVLDEELEVSSNHRDSAARTTDRNRDRGLSSASLESARGAPPASPGGPRPAAAAAEAGLRSRSASLSAGRQPHGRGQQQQQQPAKQPPKDAQDRPSTSGARSRSNSAAHPSEAASAASASTGSNAKPVGDGAAWHALSTPPANASLPEFIENVIILQESIKEIIARVQVRRENGGDESAIV</sequence>
<feature type="compositionally biased region" description="Gly residues" evidence="1">
    <location>
        <begin position="2289"/>
        <end position="2300"/>
    </location>
</feature>
<feature type="compositionally biased region" description="Basic and acidic residues" evidence="1">
    <location>
        <begin position="1124"/>
        <end position="1138"/>
    </location>
</feature>
<feature type="region of interest" description="Disordered" evidence="1">
    <location>
        <begin position="2526"/>
        <end position="2653"/>
    </location>
</feature>
<dbReference type="EMBL" id="JANBOI010000267">
    <property type="protein sequence ID" value="KAJ1732010.1"/>
    <property type="molecule type" value="Genomic_DNA"/>
</dbReference>
<accession>A0A9W7YF65</accession>
<comment type="caution">
    <text evidence="3">The sequence shown here is derived from an EMBL/GenBank/DDBJ whole genome shotgun (WGS) entry which is preliminary data.</text>
</comment>
<dbReference type="GO" id="GO:0005085">
    <property type="term" value="F:guanyl-nucleotide exchange factor activity"/>
    <property type="evidence" value="ECO:0007669"/>
    <property type="project" value="InterPro"/>
</dbReference>
<feature type="compositionally biased region" description="Polar residues" evidence="1">
    <location>
        <begin position="2217"/>
        <end position="2227"/>
    </location>
</feature>
<feature type="compositionally biased region" description="Low complexity" evidence="1">
    <location>
        <begin position="258"/>
        <end position="296"/>
    </location>
</feature>
<feature type="region of interest" description="Disordered" evidence="1">
    <location>
        <begin position="1621"/>
        <end position="1643"/>
    </location>
</feature>
<evidence type="ECO:0000313" key="3">
    <source>
        <dbReference type="EMBL" id="KAJ1732010.1"/>
    </source>
</evidence>
<feature type="compositionally biased region" description="Low complexity" evidence="1">
    <location>
        <begin position="2623"/>
        <end position="2644"/>
    </location>
</feature>
<feature type="compositionally biased region" description="Low complexity" evidence="1">
    <location>
        <begin position="8"/>
        <end position="19"/>
    </location>
</feature>
<evidence type="ECO:0000313" key="4">
    <source>
        <dbReference type="Proteomes" id="UP001143981"/>
    </source>
</evidence>
<feature type="compositionally biased region" description="Basic and acidic residues" evidence="1">
    <location>
        <begin position="989"/>
        <end position="1011"/>
    </location>
</feature>
<feature type="compositionally biased region" description="Polar residues" evidence="1">
    <location>
        <begin position="2613"/>
        <end position="2622"/>
    </location>
</feature>
<evidence type="ECO:0000256" key="1">
    <source>
        <dbReference type="SAM" id="MobiDB-lite"/>
    </source>
</evidence>
<feature type="region of interest" description="Disordered" evidence="1">
    <location>
        <begin position="217"/>
        <end position="372"/>
    </location>
</feature>
<feature type="compositionally biased region" description="Gly residues" evidence="1">
    <location>
        <begin position="121"/>
        <end position="132"/>
    </location>
</feature>
<dbReference type="Pfam" id="PF01369">
    <property type="entry name" value="Sec7"/>
    <property type="match status" value="1"/>
</dbReference>
<feature type="region of interest" description="Disordered" evidence="1">
    <location>
        <begin position="1"/>
        <end position="135"/>
    </location>
</feature>
<dbReference type="InterPro" id="IPR035999">
    <property type="entry name" value="Sec7_dom_sf"/>
</dbReference>
<dbReference type="InterPro" id="IPR019384">
    <property type="entry name" value="FHIP"/>
</dbReference>
<gene>
    <name evidence="3" type="ORF">LPJ61_002250</name>
</gene>
<evidence type="ECO:0000259" key="2">
    <source>
        <dbReference type="PROSITE" id="PS50190"/>
    </source>
</evidence>
<reference evidence="3" key="1">
    <citation type="submission" date="2022-07" db="EMBL/GenBank/DDBJ databases">
        <title>Phylogenomic reconstructions and comparative analyses of Kickxellomycotina fungi.</title>
        <authorList>
            <person name="Reynolds N.K."/>
            <person name="Stajich J.E."/>
            <person name="Barry K."/>
            <person name="Grigoriev I.V."/>
            <person name="Crous P."/>
            <person name="Smith M.E."/>
        </authorList>
    </citation>
    <scope>NUCLEOTIDE SEQUENCE</scope>
    <source>
        <strain evidence="3">BCRC 34381</strain>
    </source>
</reference>
<dbReference type="PANTHER" id="PTHR21705">
    <property type="entry name" value="RAI16 PROTEIN-RELATED"/>
    <property type="match status" value="1"/>
</dbReference>
<dbReference type="SUPFAM" id="SSF48425">
    <property type="entry name" value="Sec7 domain"/>
    <property type="match status" value="1"/>
</dbReference>
<feature type="region of interest" description="Disordered" evidence="1">
    <location>
        <begin position="157"/>
        <end position="186"/>
    </location>
</feature>
<dbReference type="OrthoDB" id="430364at2759"/>
<feature type="domain" description="SEC7" evidence="2">
    <location>
        <begin position="1131"/>
        <end position="1377"/>
    </location>
</feature>
<feature type="region of interest" description="Disordered" evidence="1">
    <location>
        <begin position="2422"/>
        <end position="2444"/>
    </location>
</feature>
<dbReference type="Proteomes" id="UP001143981">
    <property type="component" value="Unassembled WGS sequence"/>
</dbReference>
<protein>
    <recommendedName>
        <fullName evidence="2">SEC7 domain-containing protein</fullName>
    </recommendedName>
</protein>
<feature type="compositionally biased region" description="Low complexity" evidence="1">
    <location>
        <begin position="1633"/>
        <end position="1643"/>
    </location>
</feature>
<feature type="compositionally biased region" description="Gly residues" evidence="1">
    <location>
        <begin position="1556"/>
        <end position="1567"/>
    </location>
</feature>
<feature type="region of interest" description="Disordered" evidence="1">
    <location>
        <begin position="2212"/>
        <end position="2236"/>
    </location>
</feature>
<feature type="region of interest" description="Disordered" evidence="1">
    <location>
        <begin position="933"/>
        <end position="1013"/>
    </location>
</feature>
<name>A0A9W7YF65_9FUNG</name>
<dbReference type="Gene3D" id="1.10.1000.11">
    <property type="entry name" value="Arf Nucleotide-binding Site Opener,domain 2"/>
    <property type="match status" value="1"/>
</dbReference>
<keyword evidence="4" id="KW-1185">Reference proteome</keyword>
<feature type="region of interest" description="Disordered" evidence="1">
    <location>
        <begin position="1555"/>
        <end position="1576"/>
    </location>
</feature>
<dbReference type="PROSITE" id="PS50190">
    <property type="entry name" value="SEC7"/>
    <property type="match status" value="1"/>
</dbReference>
<feature type="region of interest" description="Disordered" evidence="1">
    <location>
        <begin position="1118"/>
        <end position="1138"/>
    </location>
</feature>
<feature type="region of interest" description="Disordered" evidence="1">
    <location>
        <begin position="440"/>
        <end position="462"/>
    </location>
</feature>
<feature type="compositionally biased region" description="Basic and acidic residues" evidence="1">
    <location>
        <begin position="2530"/>
        <end position="2547"/>
    </location>
</feature>
<dbReference type="SMART" id="SM00222">
    <property type="entry name" value="Sec7"/>
    <property type="match status" value="1"/>
</dbReference>
<dbReference type="InterPro" id="IPR023394">
    <property type="entry name" value="Sec7_C_sf"/>
</dbReference>
<dbReference type="GO" id="GO:0032012">
    <property type="term" value="P:regulation of ARF protein signal transduction"/>
    <property type="evidence" value="ECO:0007669"/>
    <property type="project" value="InterPro"/>
</dbReference>
<feature type="region of interest" description="Disordered" evidence="1">
    <location>
        <begin position="2279"/>
        <end position="2345"/>
    </location>
</feature>
<feature type="compositionally biased region" description="Pro residues" evidence="1">
    <location>
        <begin position="326"/>
        <end position="337"/>
    </location>
</feature>
<feature type="region of interest" description="Disordered" evidence="1">
    <location>
        <begin position="591"/>
        <end position="697"/>
    </location>
</feature>
<organism evidence="3 4">
    <name type="scientific">Coemansia biformis</name>
    <dbReference type="NCBI Taxonomy" id="1286918"/>
    <lineage>
        <taxon>Eukaryota</taxon>
        <taxon>Fungi</taxon>
        <taxon>Fungi incertae sedis</taxon>
        <taxon>Zoopagomycota</taxon>
        <taxon>Kickxellomycotina</taxon>
        <taxon>Kickxellomycetes</taxon>
        <taxon>Kickxellales</taxon>
        <taxon>Kickxellaceae</taxon>
        <taxon>Coemansia</taxon>
    </lineage>
</organism>
<dbReference type="PANTHER" id="PTHR21705:SF11">
    <property type="entry name" value="FHIP FAMILY PROTEIN CG3558"/>
    <property type="match status" value="1"/>
</dbReference>
<feature type="compositionally biased region" description="Low complexity" evidence="1">
    <location>
        <begin position="2568"/>
        <end position="2589"/>
    </location>
</feature>
<proteinExistence type="predicted"/>
<dbReference type="Pfam" id="PF10257">
    <property type="entry name" value="RAI16-like"/>
    <property type="match status" value="1"/>
</dbReference>
<feature type="compositionally biased region" description="Basic and acidic residues" evidence="1">
    <location>
        <begin position="946"/>
        <end position="961"/>
    </location>
</feature>